<evidence type="ECO:0000313" key="2">
    <source>
        <dbReference type="Proteomes" id="UP000630660"/>
    </source>
</evidence>
<proteinExistence type="predicted"/>
<comment type="caution">
    <text evidence="1">The sequence shown here is derived from an EMBL/GenBank/DDBJ whole genome shotgun (WGS) entry which is preliminary data.</text>
</comment>
<dbReference type="NCBIfam" id="NF033709">
    <property type="entry name" value="PorV_fam"/>
    <property type="match status" value="1"/>
</dbReference>
<sequence length="325" mass="35559">MWKSLKRSNRKRNAGIGLSAGALLLVVSGFVTQLDASQGYASLKIAAGAREAAMGEAGVAGATSATAIRWNPSLLLDGTAVELSLHHSRWLVGTSQSAFMVKRNFGRFALGGEVLYFDGGNIELRDSIGSPDPSGTYDFADLSFGLGFAAEVVEGTRIGITGRYYYERLAGYYGHTWGFDAGFNYSPFKGMNLGFSVTDFAFDMHLDGAGFKPPMTLRIGGKYSHLWHDNLGTAFNLDYMYRPYDNEPGLRVGIETNLLKTLSLRAGAKLLYMEDDEIKLVSPSELLTFGVGLTHNWISLDYAIVPYNRLDLGLTHRVSLNLEFD</sequence>
<gene>
    <name evidence="1" type="ORF">GF359_09395</name>
</gene>
<dbReference type="EMBL" id="WJKJ01000311">
    <property type="protein sequence ID" value="MBD3365413.1"/>
    <property type="molecule type" value="Genomic_DNA"/>
</dbReference>
<dbReference type="Proteomes" id="UP000630660">
    <property type="component" value="Unassembled WGS sequence"/>
</dbReference>
<name>A0A9D5QD67_UNCW3</name>
<organism evidence="1 2">
    <name type="scientific">candidate division WOR-3 bacterium</name>
    <dbReference type="NCBI Taxonomy" id="2052148"/>
    <lineage>
        <taxon>Bacteria</taxon>
        <taxon>Bacteria division WOR-3</taxon>
    </lineage>
</organism>
<dbReference type="AlphaFoldDB" id="A0A9D5QD67"/>
<reference evidence="1" key="1">
    <citation type="submission" date="2019-11" db="EMBL/GenBank/DDBJ databases">
        <title>Microbial mats filling the niche in hypersaline microbial mats.</title>
        <authorList>
            <person name="Wong H.L."/>
            <person name="Macleod F.I."/>
            <person name="White R.A. III"/>
            <person name="Burns B.P."/>
        </authorList>
    </citation>
    <scope>NUCLEOTIDE SEQUENCE</scope>
    <source>
        <strain evidence="1">Bin_327</strain>
    </source>
</reference>
<evidence type="ECO:0000313" key="1">
    <source>
        <dbReference type="EMBL" id="MBD3365413.1"/>
    </source>
</evidence>
<dbReference type="SUPFAM" id="SSF56935">
    <property type="entry name" value="Porins"/>
    <property type="match status" value="1"/>
</dbReference>
<accession>A0A9D5QD67</accession>
<protein>
    <submittedName>
        <fullName evidence="1">PorV/PorQ family protein</fullName>
    </submittedName>
</protein>
<dbReference type="Gene3D" id="2.40.160.60">
    <property type="entry name" value="Outer membrane protein transport protein (OMPP1/FadL/TodX)"/>
    <property type="match status" value="1"/>
</dbReference>